<dbReference type="PANTHER" id="PTHR13265:SF0">
    <property type="entry name" value="HPR1"/>
    <property type="match status" value="1"/>
</dbReference>
<feature type="region of interest" description="Disordered" evidence="1">
    <location>
        <begin position="590"/>
        <end position="626"/>
    </location>
</feature>
<feature type="region of interest" description="Disordered" evidence="1">
    <location>
        <begin position="216"/>
        <end position="270"/>
    </location>
</feature>
<dbReference type="GO" id="GO:0006406">
    <property type="term" value="P:mRNA export from nucleus"/>
    <property type="evidence" value="ECO:0007669"/>
    <property type="project" value="TreeGrafter"/>
</dbReference>
<accession>R8BTZ3</accession>
<evidence type="ECO:0000313" key="3">
    <source>
        <dbReference type="Proteomes" id="UP000014074"/>
    </source>
</evidence>
<dbReference type="GeneID" id="19321843"/>
<dbReference type="GO" id="GO:0016301">
    <property type="term" value="F:kinase activity"/>
    <property type="evidence" value="ECO:0007669"/>
    <property type="project" value="UniProtKB-KW"/>
</dbReference>
<dbReference type="KEGG" id="tmn:UCRPA7_1671"/>
<dbReference type="InterPro" id="IPR021861">
    <property type="entry name" value="THO_THOC1"/>
</dbReference>
<dbReference type="OrthoDB" id="10257415at2759"/>
<name>R8BTZ3_PHAM7</name>
<dbReference type="EMBL" id="KB932897">
    <property type="protein sequence ID" value="EOO02836.1"/>
    <property type="molecule type" value="Genomic_DNA"/>
</dbReference>
<sequence length="637" mass="71361">MPSLEVDSYGVPAVTTFVSYFEEVLVVAASAKSTTTIEPALEESDLQDVLSRWPAASTTVEVKKEGAGNRKNQQFAVIETAVRGIQSNLIATLSIDSPEFVKVWNLFDILSILSDREQCDPALLLWLVEELLDSQTIPGCRKIFDYLESRRKRIISKHFAEKKLIILRSCNELLRRLSRAEDTAFAGRVFIFLFQSFPLGDKSSVNLRGEYHTQNITTWDQTPTKKEEDESPEKMDVDPQPSGTKEDTQNKSQKAVSFDSQKQSQPGKPLEPDELYPIFWSLQESFNQPKKLFDSAHFTQFKSGLEATMTAFKAIEGNQDNKASNSLKRKRDDGDEDLVNAFNPKYLTSRDLFELEISDLSFRRHVLVQALIIMDFLLSLSPKAKEKLAAIPQKSVNKSVAYLDQALSEEDAKWAADMKKTISDYLKQGGDGQYFYRMVDTVLSRDKNWVRWKIENCAPIEMPAVSPEAFADATKSARSMATHKRLRASAMGTLGLDFLREGDDEAVLEKLKAEERHSLPELSTLERKIADDDFEIEMPTNDETKAEAIEGKASKTWRALRVASKSKLALFDKIESDDKIDVIFKGGVAQNTDEEEAIDEGEANQDDSGKGGEQISENDEGINGDGAVAEEIVVALS</sequence>
<dbReference type="GO" id="GO:0000445">
    <property type="term" value="C:THO complex part of transcription export complex"/>
    <property type="evidence" value="ECO:0007669"/>
    <property type="project" value="TreeGrafter"/>
</dbReference>
<keyword evidence="2" id="KW-0808">Transferase</keyword>
<dbReference type="eggNOG" id="KOG2491">
    <property type="taxonomic scope" value="Eukaryota"/>
</dbReference>
<evidence type="ECO:0000313" key="2">
    <source>
        <dbReference type="EMBL" id="EOO02836.1"/>
    </source>
</evidence>
<feature type="compositionally biased region" description="Polar residues" evidence="1">
    <location>
        <begin position="250"/>
        <end position="266"/>
    </location>
</feature>
<reference evidence="3" key="1">
    <citation type="journal article" date="2013" name="Genome Announc.">
        <title>Draft genome sequence of the ascomycete Phaeoacremonium aleophilum strain UCR-PA7, a causal agent of the esca disease complex in grapevines.</title>
        <authorList>
            <person name="Blanco-Ulate B."/>
            <person name="Rolshausen P."/>
            <person name="Cantu D."/>
        </authorList>
    </citation>
    <scope>NUCLEOTIDE SEQUENCE [LARGE SCALE GENOMIC DNA]</scope>
    <source>
        <strain evidence="3">UCR-PA7</strain>
    </source>
</reference>
<keyword evidence="3" id="KW-1185">Reference proteome</keyword>
<dbReference type="Proteomes" id="UP000014074">
    <property type="component" value="Unassembled WGS sequence"/>
</dbReference>
<dbReference type="RefSeq" id="XP_007912441.1">
    <property type="nucleotide sequence ID" value="XM_007914250.1"/>
</dbReference>
<gene>
    <name evidence="2" type="ORF">UCRPA7_1671</name>
</gene>
<keyword evidence="2" id="KW-0418">Kinase</keyword>
<protein>
    <submittedName>
        <fullName evidence="2">Putative guanylate kinase protein</fullName>
    </submittedName>
</protein>
<proteinExistence type="predicted"/>
<feature type="compositionally biased region" description="Acidic residues" evidence="1">
    <location>
        <begin position="592"/>
        <end position="605"/>
    </location>
</feature>
<dbReference type="PANTHER" id="PTHR13265">
    <property type="entry name" value="THO COMPLEX SUBUNIT 1"/>
    <property type="match status" value="1"/>
</dbReference>
<organism evidence="2 3">
    <name type="scientific">Phaeoacremonium minimum (strain UCR-PA7)</name>
    <name type="common">Esca disease fungus</name>
    <name type="synonym">Togninia minima</name>
    <dbReference type="NCBI Taxonomy" id="1286976"/>
    <lineage>
        <taxon>Eukaryota</taxon>
        <taxon>Fungi</taxon>
        <taxon>Dikarya</taxon>
        <taxon>Ascomycota</taxon>
        <taxon>Pezizomycotina</taxon>
        <taxon>Sordariomycetes</taxon>
        <taxon>Sordariomycetidae</taxon>
        <taxon>Togniniales</taxon>
        <taxon>Togniniaceae</taxon>
        <taxon>Phaeoacremonium</taxon>
    </lineage>
</organism>
<feature type="compositionally biased region" description="Basic and acidic residues" evidence="1">
    <location>
        <begin position="223"/>
        <end position="237"/>
    </location>
</feature>
<dbReference type="AlphaFoldDB" id="R8BTZ3"/>
<dbReference type="Pfam" id="PF11957">
    <property type="entry name" value="efThoc1"/>
    <property type="match status" value="1"/>
</dbReference>
<dbReference type="HOGENOM" id="CLU_017925_1_0_1"/>
<evidence type="ECO:0000256" key="1">
    <source>
        <dbReference type="SAM" id="MobiDB-lite"/>
    </source>
</evidence>